<evidence type="ECO:0000313" key="9">
    <source>
        <dbReference type="EMBL" id="QHT10107.1"/>
    </source>
</evidence>
<dbReference type="PANTHER" id="PTHR31403">
    <property type="entry name" value="PHOSPHOLIPASE A1-IBETA2, CHLOROPLASTIC"/>
    <property type="match status" value="1"/>
</dbReference>
<dbReference type="GO" id="GO:0004620">
    <property type="term" value="F:phospholipase activity"/>
    <property type="evidence" value="ECO:0007669"/>
    <property type="project" value="UniProtKB-ARBA"/>
</dbReference>
<dbReference type="Pfam" id="PF01764">
    <property type="entry name" value="Lipase_3"/>
    <property type="match status" value="1"/>
</dbReference>
<dbReference type="SUPFAM" id="SSF53474">
    <property type="entry name" value="alpha/beta-Hydrolases"/>
    <property type="match status" value="1"/>
</dbReference>
<evidence type="ECO:0000256" key="1">
    <source>
        <dbReference type="ARBA" id="ARBA00004229"/>
    </source>
</evidence>
<keyword evidence="6" id="KW-0442">Lipid degradation</keyword>
<dbReference type="AlphaFoldDB" id="A0A6C0D0Q8"/>
<comment type="subcellular location">
    <subcellularLocation>
        <location evidence="1">Plastid</location>
        <location evidence="1">Chloroplast</location>
    </subcellularLocation>
</comment>
<evidence type="ECO:0000256" key="7">
    <source>
        <dbReference type="ARBA" id="ARBA00023098"/>
    </source>
</evidence>
<dbReference type="GO" id="GO:0016042">
    <property type="term" value="P:lipid catabolic process"/>
    <property type="evidence" value="ECO:0007669"/>
    <property type="project" value="UniProtKB-KW"/>
</dbReference>
<accession>A0A6C0D0Q8</accession>
<dbReference type="Gene3D" id="3.40.50.1820">
    <property type="entry name" value="alpha/beta hydrolase"/>
    <property type="match status" value="1"/>
</dbReference>
<protein>
    <recommendedName>
        <fullName evidence="8">Fungal lipase-type domain-containing protein</fullName>
    </recommendedName>
</protein>
<keyword evidence="3" id="KW-0934">Plastid</keyword>
<evidence type="ECO:0000256" key="5">
    <source>
        <dbReference type="ARBA" id="ARBA00022946"/>
    </source>
</evidence>
<evidence type="ECO:0000256" key="6">
    <source>
        <dbReference type="ARBA" id="ARBA00022963"/>
    </source>
</evidence>
<dbReference type="InterPro" id="IPR029058">
    <property type="entry name" value="AB_hydrolase_fold"/>
</dbReference>
<dbReference type="GO" id="GO:0009507">
    <property type="term" value="C:chloroplast"/>
    <property type="evidence" value="ECO:0007669"/>
    <property type="project" value="UniProtKB-SubCell"/>
</dbReference>
<keyword evidence="5" id="KW-0809">Transit peptide</keyword>
<dbReference type="EMBL" id="MN739518">
    <property type="protein sequence ID" value="QHT10107.1"/>
    <property type="molecule type" value="Genomic_DNA"/>
</dbReference>
<feature type="domain" description="Fungal lipase-type" evidence="8">
    <location>
        <begin position="207"/>
        <end position="301"/>
    </location>
</feature>
<sequence length="363" mass="41074">MDIFSLDVIDYVYQLYETTLHEEKSMHILFQEMEEKLGILHPRFLMMSNTMLNVLGYKFTPSIYVIGIMGILKSNPSTAIIAFRGTKNLSEWMKNVDFLYQTPLPGNSLKKIKLARGFSSLYYSTPPGPSYSIGCHCQEPCHEILSSYPKYSPMNPFGRLIAQRLLKEKKTGCATYPEGSYSKIGASCPSSFLTVDCDSHSLSPPLSLHDQVKKYAKEMMESYKAQRFIICGHSLGSVFAQLTALDLVTTIPKKTILKTIYTFASPRIGNSEFVRYFNECIPLSKNKRFANIEDTVVNLPLPYNVFACYAHTGSTRQTFSNISILEGECGKRQVKDIHSVSTYRSFLLSSKKLKSHNNKSKQK</sequence>
<evidence type="ECO:0000256" key="3">
    <source>
        <dbReference type="ARBA" id="ARBA00022640"/>
    </source>
</evidence>
<name>A0A6C0D0Q8_9ZZZZ</name>
<keyword evidence="4" id="KW-0378">Hydrolase</keyword>
<evidence type="ECO:0000259" key="8">
    <source>
        <dbReference type="Pfam" id="PF01764"/>
    </source>
</evidence>
<evidence type="ECO:0000256" key="4">
    <source>
        <dbReference type="ARBA" id="ARBA00022801"/>
    </source>
</evidence>
<reference evidence="9" key="1">
    <citation type="journal article" date="2020" name="Nature">
        <title>Giant virus diversity and host interactions through global metagenomics.</title>
        <authorList>
            <person name="Schulz F."/>
            <person name="Roux S."/>
            <person name="Paez-Espino D."/>
            <person name="Jungbluth S."/>
            <person name="Walsh D.A."/>
            <person name="Denef V.J."/>
            <person name="McMahon K.D."/>
            <person name="Konstantinidis K.T."/>
            <person name="Eloe-Fadrosh E.A."/>
            <person name="Kyrpides N.C."/>
            <person name="Woyke T."/>
        </authorList>
    </citation>
    <scope>NUCLEOTIDE SEQUENCE</scope>
    <source>
        <strain evidence="9">GVMAG-M-3300023174-104</strain>
    </source>
</reference>
<proteinExistence type="predicted"/>
<keyword evidence="7" id="KW-0443">Lipid metabolism</keyword>
<dbReference type="InterPro" id="IPR002921">
    <property type="entry name" value="Fungal_lipase-type"/>
</dbReference>
<keyword evidence="2" id="KW-0150">Chloroplast</keyword>
<evidence type="ECO:0000256" key="2">
    <source>
        <dbReference type="ARBA" id="ARBA00022528"/>
    </source>
</evidence>
<organism evidence="9">
    <name type="scientific">viral metagenome</name>
    <dbReference type="NCBI Taxonomy" id="1070528"/>
    <lineage>
        <taxon>unclassified sequences</taxon>
        <taxon>metagenomes</taxon>
        <taxon>organismal metagenomes</taxon>
    </lineage>
</organism>
<dbReference type="PANTHER" id="PTHR31403:SF7">
    <property type="entry name" value="PHOSPHOLIPASE A1-IGAMMA3, CHLOROPLASTIC"/>
    <property type="match status" value="1"/>
</dbReference>